<protein>
    <submittedName>
        <fullName evidence="4">Uncharacterized protein</fullName>
    </submittedName>
</protein>
<dbReference type="PANTHER" id="PTHR24305:SF218">
    <property type="entry name" value="P450, PUTATIVE (EUROFUNG)-RELATED"/>
    <property type="match status" value="1"/>
</dbReference>
<keyword evidence="2" id="KW-0479">Metal-binding</keyword>
<evidence type="ECO:0000256" key="2">
    <source>
        <dbReference type="ARBA" id="ARBA00022723"/>
    </source>
</evidence>
<dbReference type="PANTHER" id="PTHR24305">
    <property type="entry name" value="CYTOCHROME P450"/>
    <property type="match status" value="1"/>
</dbReference>
<dbReference type="GO" id="GO:0020037">
    <property type="term" value="F:heme binding"/>
    <property type="evidence" value="ECO:0007669"/>
    <property type="project" value="InterPro"/>
</dbReference>
<sequence length="323" mass="35555">MSYLKALEPLMHGCVQVLEDVLEERCAAGGGTATVNIYDLLSSLASDIMAECSFGGSFGLVRQGHHPLKTRITNYMKKAALYQTIPLLSLFGKPRDEQLDAIVQGIIDKRLHSQKESERRDLLDMLLEASAENSDKLSMEDIKAEMFVFLLAGSDTSAVTATFCLMKLLENPAAHQALKRELDELLASSSDPIVDENTHNLPYLNAVIHETLRMLPPAAGGFARQALEPVTVGNYVLPAGVSHWRCACKNATNKIRHWLQQTQQLSTVILASIPTLTSSFLRDGSLGMQAKRLPKRIGIRSQQAHECVLANSKVPLSLFDDRC</sequence>
<dbReference type="InterPro" id="IPR036396">
    <property type="entry name" value="Cyt_P450_sf"/>
</dbReference>
<evidence type="ECO:0000256" key="3">
    <source>
        <dbReference type="ARBA" id="ARBA00023004"/>
    </source>
</evidence>
<gene>
    <name evidence="4" type="ORF">FOVG_10029</name>
</gene>
<proteinExistence type="predicted"/>
<dbReference type="AlphaFoldDB" id="W9PH39"/>
<dbReference type="SUPFAM" id="SSF48264">
    <property type="entry name" value="Cytochrome P450"/>
    <property type="match status" value="1"/>
</dbReference>
<evidence type="ECO:0000256" key="1">
    <source>
        <dbReference type="ARBA" id="ARBA00022617"/>
    </source>
</evidence>
<reference evidence="4" key="2">
    <citation type="submission" date="2012-05" db="EMBL/GenBank/DDBJ databases">
        <title>Annotation of the Genome Sequence of Fusarium oxysporum HDV247.</title>
        <authorList>
            <consortium name="The Broad Institute Genomics Platform"/>
            <person name="Ma L.-J."/>
            <person name="Corby-Kistler H."/>
            <person name="Broz K."/>
            <person name="Gale L.R."/>
            <person name="Jonkers W."/>
            <person name="O'Donnell K."/>
            <person name="Ploetz R."/>
            <person name="Steinberg C."/>
            <person name="Schwartz D.C."/>
            <person name="VanEtten H."/>
            <person name="Zhou S."/>
            <person name="Young S.K."/>
            <person name="Zeng Q."/>
            <person name="Gargeya S."/>
            <person name="Fitzgerald M."/>
            <person name="Abouelleil A."/>
            <person name="Alvarado L."/>
            <person name="Chapman S.B."/>
            <person name="Gainer-Dewar J."/>
            <person name="Goldberg J."/>
            <person name="Griggs A."/>
            <person name="Gujja S."/>
            <person name="Hansen M."/>
            <person name="Howarth C."/>
            <person name="Imamovic A."/>
            <person name="Ireland A."/>
            <person name="Larimer J."/>
            <person name="McCowan C."/>
            <person name="Murphy C."/>
            <person name="Pearson M."/>
            <person name="Poon T.W."/>
            <person name="Priest M."/>
            <person name="Roberts A."/>
            <person name="Saif S."/>
            <person name="Shea T."/>
            <person name="Sykes S."/>
            <person name="Wortman J."/>
            <person name="Nusbaum C."/>
            <person name="Birren B."/>
        </authorList>
    </citation>
    <scope>NUCLEOTIDE SEQUENCE</scope>
    <source>
        <strain evidence="4">HDV247</strain>
    </source>
</reference>
<dbReference type="Gene3D" id="1.10.630.10">
    <property type="entry name" value="Cytochrome P450"/>
    <property type="match status" value="1"/>
</dbReference>
<dbReference type="InterPro" id="IPR050121">
    <property type="entry name" value="Cytochrome_P450_monoxygenase"/>
</dbReference>
<dbReference type="GO" id="GO:0016705">
    <property type="term" value="F:oxidoreductase activity, acting on paired donors, with incorporation or reduction of molecular oxygen"/>
    <property type="evidence" value="ECO:0007669"/>
    <property type="project" value="InterPro"/>
</dbReference>
<dbReference type="GO" id="GO:0004497">
    <property type="term" value="F:monooxygenase activity"/>
    <property type="evidence" value="ECO:0007669"/>
    <property type="project" value="InterPro"/>
</dbReference>
<dbReference type="InterPro" id="IPR001128">
    <property type="entry name" value="Cyt_P450"/>
</dbReference>
<keyword evidence="3" id="KW-0408">Iron</keyword>
<dbReference type="Proteomes" id="UP000030751">
    <property type="component" value="Unassembled WGS sequence"/>
</dbReference>
<keyword evidence="1" id="KW-0349">Heme</keyword>
<dbReference type="Pfam" id="PF00067">
    <property type="entry name" value="p450"/>
    <property type="match status" value="1"/>
</dbReference>
<name>W9PH39_FUSOX</name>
<evidence type="ECO:0000313" key="4">
    <source>
        <dbReference type="EMBL" id="EXA41557.1"/>
    </source>
</evidence>
<accession>W9PH39</accession>
<dbReference type="GO" id="GO:0005506">
    <property type="term" value="F:iron ion binding"/>
    <property type="evidence" value="ECO:0007669"/>
    <property type="project" value="InterPro"/>
</dbReference>
<reference evidence="4" key="1">
    <citation type="submission" date="2011-10" db="EMBL/GenBank/DDBJ databases">
        <title>The Genome Sequence of Fusarium oxysporum HDV247.</title>
        <authorList>
            <consortium name="The Broad Institute Genome Sequencing Platform"/>
            <person name="Ma L.-J."/>
            <person name="Gale L.R."/>
            <person name="Schwartz D.C."/>
            <person name="Zhou S."/>
            <person name="Corby-Kistler H."/>
            <person name="Young S.K."/>
            <person name="Zeng Q."/>
            <person name="Gargeya S."/>
            <person name="Fitzgerald M."/>
            <person name="Haas B."/>
            <person name="Abouelleil A."/>
            <person name="Alvarado L."/>
            <person name="Arachchi H.M."/>
            <person name="Berlin A."/>
            <person name="Brown A."/>
            <person name="Chapman S.B."/>
            <person name="Chen Z."/>
            <person name="Dunbar C."/>
            <person name="Freedman E."/>
            <person name="Gearin G."/>
            <person name="Goldberg J."/>
            <person name="Griggs A."/>
            <person name="Gujja S."/>
            <person name="Heiman D."/>
            <person name="Howarth C."/>
            <person name="Larson L."/>
            <person name="Lui A."/>
            <person name="MacDonald P.J.P."/>
            <person name="Montmayeur A."/>
            <person name="Murphy C."/>
            <person name="Neiman D."/>
            <person name="Pearson M."/>
            <person name="Priest M."/>
            <person name="Roberts A."/>
            <person name="Saif S."/>
            <person name="Shea T."/>
            <person name="Shenoy N."/>
            <person name="Sisk P."/>
            <person name="Stolte C."/>
            <person name="Sykes S."/>
            <person name="Wortman J."/>
            <person name="Nusbaum C."/>
            <person name="Birren B."/>
        </authorList>
    </citation>
    <scope>NUCLEOTIDE SEQUENCE [LARGE SCALE GENOMIC DNA]</scope>
    <source>
        <strain evidence="4">HDV247</strain>
    </source>
</reference>
<organism evidence="4">
    <name type="scientific">Fusarium oxysporum f. sp. pisi HDV247</name>
    <dbReference type="NCBI Taxonomy" id="1080344"/>
    <lineage>
        <taxon>Eukaryota</taxon>
        <taxon>Fungi</taxon>
        <taxon>Dikarya</taxon>
        <taxon>Ascomycota</taxon>
        <taxon>Pezizomycotina</taxon>
        <taxon>Sordariomycetes</taxon>
        <taxon>Hypocreomycetidae</taxon>
        <taxon>Hypocreales</taxon>
        <taxon>Nectriaceae</taxon>
        <taxon>Fusarium</taxon>
        <taxon>Fusarium oxysporum species complex</taxon>
    </lineage>
</organism>
<dbReference type="EMBL" id="JH650973">
    <property type="protein sequence ID" value="EXA41557.1"/>
    <property type="molecule type" value="Genomic_DNA"/>
</dbReference>